<dbReference type="Proteomes" id="UP001177769">
    <property type="component" value="Chromosome"/>
</dbReference>
<reference evidence="2" key="1">
    <citation type="submission" date="2023-01" db="EMBL/GenBank/DDBJ databases">
        <title>Whole genome sequence of Paucibacter sp. S2-9 isolated from pond sediment.</title>
        <authorList>
            <person name="Jung J.Y."/>
        </authorList>
    </citation>
    <scope>NUCLEOTIDE SEQUENCE</scope>
    <source>
        <strain evidence="2">S2-9</strain>
    </source>
</reference>
<evidence type="ECO:0000259" key="1">
    <source>
        <dbReference type="Pfam" id="PF12680"/>
    </source>
</evidence>
<dbReference type="KEGG" id="pais:PFX98_14505"/>
<accession>A0AA95SMH0</accession>
<dbReference type="SUPFAM" id="SSF54427">
    <property type="entry name" value="NTF2-like"/>
    <property type="match status" value="1"/>
</dbReference>
<gene>
    <name evidence="2" type="ORF">PFX98_14505</name>
</gene>
<protein>
    <submittedName>
        <fullName evidence="2">Nuclear transport factor 2 family protein</fullName>
    </submittedName>
</protein>
<dbReference type="AlphaFoldDB" id="A0AA95SMH0"/>
<keyword evidence="3" id="KW-1185">Reference proteome</keyword>
<dbReference type="InterPro" id="IPR037401">
    <property type="entry name" value="SnoaL-like"/>
</dbReference>
<dbReference type="Gene3D" id="3.10.450.50">
    <property type="match status" value="1"/>
</dbReference>
<evidence type="ECO:0000313" key="2">
    <source>
        <dbReference type="EMBL" id="WIT10145.1"/>
    </source>
</evidence>
<feature type="domain" description="SnoaL-like" evidence="1">
    <location>
        <begin position="7"/>
        <end position="103"/>
    </location>
</feature>
<dbReference type="RefSeq" id="WP_285231214.1">
    <property type="nucleotide sequence ID" value="NZ_CP116346.1"/>
</dbReference>
<proteinExistence type="predicted"/>
<dbReference type="EMBL" id="CP116346">
    <property type="protein sequence ID" value="WIT10145.1"/>
    <property type="molecule type" value="Genomic_DNA"/>
</dbReference>
<evidence type="ECO:0000313" key="3">
    <source>
        <dbReference type="Proteomes" id="UP001177769"/>
    </source>
</evidence>
<sequence length="129" mass="14590">MTPDPISRWHQIMQNRDVAGLDALLAPDAVFFSPVVHKPQQGRAITRMYLAAAFSVFGNESFRYVRELKSERDAVLEFELELDGISINGVDMIKWNEAGQISEFKVMLRPLKAVNLIHQKMAAMLQAMA</sequence>
<organism evidence="2 3">
    <name type="scientific">Paucibacter sediminis</name>
    <dbReference type="NCBI Taxonomy" id="3019553"/>
    <lineage>
        <taxon>Bacteria</taxon>
        <taxon>Pseudomonadati</taxon>
        <taxon>Pseudomonadota</taxon>
        <taxon>Betaproteobacteria</taxon>
        <taxon>Burkholderiales</taxon>
        <taxon>Sphaerotilaceae</taxon>
        <taxon>Roseateles</taxon>
    </lineage>
</organism>
<dbReference type="Pfam" id="PF12680">
    <property type="entry name" value="SnoaL_2"/>
    <property type="match status" value="1"/>
</dbReference>
<dbReference type="InterPro" id="IPR032710">
    <property type="entry name" value="NTF2-like_dom_sf"/>
</dbReference>
<name>A0AA95SMH0_9BURK</name>